<reference evidence="3 4" key="1">
    <citation type="submission" date="2021-07" db="EMBL/GenBank/DDBJ databases">
        <title>The Aristolochia fimbriata genome: insights into angiosperm evolution, floral development and chemical biosynthesis.</title>
        <authorList>
            <person name="Jiao Y."/>
        </authorList>
    </citation>
    <scope>NUCLEOTIDE SEQUENCE [LARGE SCALE GENOMIC DNA]</scope>
    <source>
        <strain evidence="3">IBCAS-2021</strain>
        <tissue evidence="3">Leaf</tissue>
    </source>
</reference>
<dbReference type="PANTHER" id="PTHR31529">
    <property type="entry name" value="LOB DOMAIN CONTAINING PROTEIN"/>
    <property type="match status" value="1"/>
</dbReference>
<dbReference type="PROSITE" id="PS50891">
    <property type="entry name" value="LOB"/>
    <property type="match status" value="1"/>
</dbReference>
<name>A0AAV7F131_ARIFI</name>
<sequence>MKGHHHGSRSSSSPCAACKFLKRRCLPSCIFAPYFKAEDPQKFANVHKVFGASNVSKLLGEVPLELREDAVTTLAYEADARLRDPVYGCVADISLLQWKMVKLQEDLANARVRLARYVNPPIPSLPSTSSVSVSLPSSPSSSSYGQFFYDEPDFGAHPMVFSGPSEMVCGSSFFELPAEFHLQQ</sequence>
<evidence type="ECO:0000259" key="2">
    <source>
        <dbReference type="PROSITE" id="PS50891"/>
    </source>
</evidence>
<feature type="domain" description="LOB" evidence="2">
    <location>
        <begin position="13"/>
        <end position="114"/>
    </location>
</feature>
<protein>
    <recommendedName>
        <fullName evidence="2">LOB domain-containing protein</fullName>
    </recommendedName>
</protein>
<accession>A0AAV7F131</accession>
<gene>
    <name evidence="3" type="ORF">H6P81_006460</name>
</gene>
<dbReference type="EMBL" id="JAINDJ010000003">
    <property type="protein sequence ID" value="KAG9453556.1"/>
    <property type="molecule type" value="Genomic_DNA"/>
</dbReference>
<organism evidence="3 4">
    <name type="scientific">Aristolochia fimbriata</name>
    <name type="common">White veined hardy Dutchman's pipe vine</name>
    <dbReference type="NCBI Taxonomy" id="158543"/>
    <lineage>
        <taxon>Eukaryota</taxon>
        <taxon>Viridiplantae</taxon>
        <taxon>Streptophyta</taxon>
        <taxon>Embryophyta</taxon>
        <taxon>Tracheophyta</taxon>
        <taxon>Spermatophyta</taxon>
        <taxon>Magnoliopsida</taxon>
        <taxon>Magnoliidae</taxon>
        <taxon>Piperales</taxon>
        <taxon>Aristolochiaceae</taxon>
        <taxon>Aristolochia</taxon>
    </lineage>
</organism>
<evidence type="ECO:0000313" key="3">
    <source>
        <dbReference type="EMBL" id="KAG9453556.1"/>
    </source>
</evidence>
<dbReference type="PANTHER" id="PTHR31529:SF4">
    <property type="entry name" value="LOB DOMAIN-CONTAINING PROTEIN 30"/>
    <property type="match status" value="1"/>
</dbReference>
<dbReference type="InterPro" id="IPR004883">
    <property type="entry name" value="LOB"/>
</dbReference>
<evidence type="ECO:0000256" key="1">
    <source>
        <dbReference type="ARBA" id="ARBA00005474"/>
    </source>
</evidence>
<evidence type="ECO:0000313" key="4">
    <source>
        <dbReference type="Proteomes" id="UP000825729"/>
    </source>
</evidence>
<dbReference type="AlphaFoldDB" id="A0AAV7F131"/>
<proteinExistence type="inferred from homology"/>
<comment type="caution">
    <text evidence="3">The sequence shown here is derived from an EMBL/GenBank/DDBJ whole genome shotgun (WGS) entry which is preliminary data.</text>
</comment>
<dbReference type="Proteomes" id="UP000825729">
    <property type="component" value="Unassembled WGS sequence"/>
</dbReference>
<comment type="similarity">
    <text evidence="1">Belongs to the LOB domain-containing protein family.</text>
</comment>
<keyword evidence="4" id="KW-1185">Reference proteome</keyword>
<dbReference type="Pfam" id="PF03195">
    <property type="entry name" value="LOB"/>
    <property type="match status" value="1"/>
</dbReference>